<feature type="region of interest" description="Disordered" evidence="2">
    <location>
        <begin position="1"/>
        <end position="40"/>
    </location>
</feature>
<proteinExistence type="predicted"/>
<gene>
    <name evidence="4" type="ORF">LIER_30354</name>
</gene>
<reference evidence="4 5" key="1">
    <citation type="submission" date="2024-01" db="EMBL/GenBank/DDBJ databases">
        <title>The complete chloroplast genome sequence of Lithospermum erythrorhizon: insights into the phylogenetic relationship among Boraginaceae species and the maternal lineages of purple gromwells.</title>
        <authorList>
            <person name="Okada T."/>
            <person name="Watanabe K."/>
        </authorList>
    </citation>
    <scope>NUCLEOTIDE SEQUENCE [LARGE SCALE GENOMIC DNA]</scope>
</reference>
<dbReference type="Pfam" id="PF14111">
    <property type="entry name" value="DUF4283"/>
    <property type="match status" value="1"/>
</dbReference>
<feature type="coiled-coil region" evidence="1">
    <location>
        <begin position="271"/>
        <end position="298"/>
    </location>
</feature>
<evidence type="ECO:0000256" key="2">
    <source>
        <dbReference type="SAM" id="MobiDB-lite"/>
    </source>
</evidence>
<sequence>MADSGQPPPNPLPPPTEEVVKQPPPTGDVVKTAPENSLNATNPKTLSAILSYANIIKKSIHGAQVMQELYDEAVVEDPSSLPILKPTCMVDGKVSLKFKLSDKHKYLEGMQHVLVGKFSHGRPQIDSIKEFFIALKLKGDYNISLYDTKHLFIECALMEDFTRLWMRTVWFVKGSPMPMFKWTPDFSPDRESPLSPVWIHLNGLPFYLFNDEALYSIANSIGSPLRIDRTIQIGKETKEWVQKAFGKSKDNPPTLTVEDTIEVQNQYDALLGETTQDLEEAEVKVNVQEKALTTTKEDHHTVKPVNSLDYSSLGPISLLQGRVQYYSLRDNLEDIVPPYKLPSAPTSPTSRDGQWNTLEEASNSEIGDLPQSTALHNLSDSAGGDDVQLIIEKEGELPFHG</sequence>
<evidence type="ECO:0000313" key="4">
    <source>
        <dbReference type="EMBL" id="GAA0182301.1"/>
    </source>
</evidence>
<evidence type="ECO:0000259" key="3">
    <source>
        <dbReference type="Pfam" id="PF14111"/>
    </source>
</evidence>
<dbReference type="Proteomes" id="UP001454036">
    <property type="component" value="Unassembled WGS sequence"/>
</dbReference>
<organism evidence="4 5">
    <name type="scientific">Lithospermum erythrorhizon</name>
    <name type="common">Purple gromwell</name>
    <name type="synonym">Lithospermum officinale var. erythrorhizon</name>
    <dbReference type="NCBI Taxonomy" id="34254"/>
    <lineage>
        <taxon>Eukaryota</taxon>
        <taxon>Viridiplantae</taxon>
        <taxon>Streptophyta</taxon>
        <taxon>Embryophyta</taxon>
        <taxon>Tracheophyta</taxon>
        <taxon>Spermatophyta</taxon>
        <taxon>Magnoliopsida</taxon>
        <taxon>eudicotyledons</taxon>
        <taxon>Gunneridae</taxon>
        <taxon>Pentapetalae</taxon>
        <taxon>asterids</taxon>
        <taxon>lamiids</taxon>
        <taxon>Boraginales</taxon>
        <taxon>Boraginaceae</taxon>
        <taxon>Boraginoideae</taxon>
        <taxon>Lithospermeae</taxon>
        <taxon>Lithospermum</taxon>
    </lineage>
</organism>
<keyword evidence="1" id="KW-0175">Coiled coil</keyword>
<dbReference type="InterPro" id="IPR040256">
    <property type="entry name" value="At4g02000-like"/>
</dbReference>
<feature type="domain" description="DUF4283" evidence="3">
    <location>
        <begin position="110"/>
        <end position="189"/>
    </location>
</feature>
<accession>A0AAV3RQF5</accession>
<dbReference type="EMBL" id="BAABME010010822">
    <property type="protein sequence ID" value="GAA0182301.1"/>
    <property type="molecule type" value="Genomic_DNA"/>
</dbReference>
<evidence type="ECO:0000256" key="1">
    <source>
        <dbReference type="SAM" id="Coils"/>
    </source>
</evidence>
<keyword evidence="5" id="KW-1185">Reference proteome</keyword>
<name>A0AAV3RQF5_LITER</name>
<dbReference type="PANTHER" id="PTHR31286">
    <property type="entry name" value="GLYCINE-RICH CELL WALL STRUCTURAL PROTEIN 1.8-LIKE"/>
    <property type="match status" value="1"/>
</dbReference>
<feature type="compositionally biased region" description="Pro residues" evidence="2">
    <location>
        <begin position="1"/>
        <end position="26"/>
    </location>
</feature>
<evidence type="ECO:0000313" key="5">
    <source>
        <dbReference type="Proteomes" id="UP001454036"/>
    </source>
</evidence>
<dbReference type="InterPro" id="IPR025558">
    <property type="entry name" value="DUF4283"/>
</dbReference>
<comment type="caution">
    <text evidence="4">The sequence shown here is derived from an EMBL/GenBank/DDBJ whole genome shotgun (WGS) entry which is preliminary data.</text>
</comment>
<dbReference type="PANTHER" id="PTHR31286:SF180">
    <property type="entry name" value="OS10G0362600 PROTEIN"/>
    <property type="match status" value="1"/>
</dbReference>
<protein>
    <recommendedName>
        <fullName evidence="3">DUF4283 domain-containing protein</fullName>
    </recommendedName>
</protein>
<dbReference type="AlphaFoldDB" id="A0AAV3RQF5"/>